<feature type="transmembrane region" description="Helical" evidence="9">
    <location>
        <begin position="20"/>
        <end position="42"/>
    </location>
</feature>
<feature type="domain" description="Trichome birefringence-like C-terminal" evidence="10">
    <location>
        <begin position="107"/>
        <end position="390"/>
    </location>
</feature>
<evidence type="ECO:0000313" key="13">
    <source>
        <dbReference type="Proteomes" id="UP000012960"/>
    </source>
</evidence>
<evidence type="ECO:0000256" key="2">
    <source>
        <dbReference type="ARBA" id="ARBA00007727"/>
    </source>
</evidence>
<keyword evidence="13" id="KW-1185">Reference proteome</keyword>
<keyword evidence="6" id="KW-0333">Golgi apparatus</keyword>
<sequence>MKPSYAVKPPLRRQQNGHGVGKVVLLSAVVLVLLVKIFLLPYTRRYPPLGLPENCDLSKGEWVRDPDAPYYTNKTCFTIQEHQNCMKYGRPDLDFLKWRWQPEGCDLPRFDAAWFLHLVTGKSMAFVGDSLARNQMQSLMCLLSGVERPQDMSDSKDDNFKRMFYPTYRFTISIFWSPFLVKAQLADTDGPNHTGLWNLYLDEVDEKWASQLHKFDYVIISDGNWFTRPSLFYEQKKLVGCHYCLIENVTDLTLHYSHRMAFRTALRAINGLASFKGKVLVRSISPSHFENGEWNKGGNCKRKRPYRSNETTLESLDREFYEQQLEEFRQAEREPGVRMRLLDTTQAMLLRPDGHPSRYGHSIHESVAMYNDCVHWCLPGPIDMWNQLLFLMLGERTECAFGVCVNAAELPHVVCTPMRNGPSFVGRAKSLPLLPLPSLLRHGFVVEFMMYWWDATIVAALPMKPHAYRLRIWGYHHAHGNPRTLLFSILLILLVLAIISCCNQPPLPSYNDERSSSSSSASSLSSSSPSPPPPPPPPRYPSIRLPRDCDISQGEWVRDPDAPYYTNLTCFTIQEHQNCMKYGRPDMDFLRWRWRPAACELPRFDASWFLELVRGKSLAFVGDSLARNHMQSLMCLLSKVEYPKDISNTTDENFKRMFYTAYNFTISTFWSPFLVKAQEADTDGPNHTGLWNLYLDEVDDTWASRIREFDYVIISDGNWFTRPAMFYEKGVIVGCHFCLVDNVTDLTLRYSHRMAFRTALRAITELDGFGGKVFLRTVSPSHFENGEWNKGGNCVRTRPFRGNETRLEGLDLEFYEAQVEEFREAESVGRAKGVELKMLDTTRAMLLRPDGHPSRYGHWAHENVTLYNDCVHWCLPGPIDMWNTLLFLMLGE</sequence>
<feature type="region of interest" description="Disordered" evidence="8">
    <location>
        <begin position="510"/>
        <end position="544"/>
    </location>
</feature>
<feature type="domain" description="Trichome birefringence-like N-terminal" evidence="11">
    <location>
        <begin position="548"/>
        <end position="600"/>
    </location>
</feature>
<dbReference type="PANTHER" id="PTHR32285">
    <property type="entry name" value="PROTEIN TRICHOME BIREFRINGENCE-LIKE 9-RELATED"/>
    <property type="match status" value="1"/>
</dbReference>
<dbReference type="GO" id="GO:0005794">
    <property type="term" value="C:Golgi apparatus"/>
    <property type="evidence" value="ECO:0000318"/>
    <property type="project" value="GO_Central"/>
</dbReference>
<dbReference type="Proteomes" id="UP000012960">
    <property type="component" value="Unplaced"/>
</dbReference>
<feature type="compositionally biased region" description="Pro residues" evidence="8">
    <location>
        <begin position="529"/>
        <end position="540"/>
    </location>
</feature>
<dbReference type="EnsemblPlants" id="Ma07_t21550.1">
    <property type="protein sequence ID" value="Ma07_p21550.1"/>
    <property type="gene ID" value="Ma07_g21550"/>
</dbReference>
<keyword evidence="7 9" id="KW-0472">Membrane</keyword>
<keyword evidence="5 9" id="KW-1133">Transmembrane helix</keyword>
<organism evidence="12 13">
    <name type="scientific">Musa acuminata subsp. malaccensis</name>
    <name type="common">Wild banana</name>
    <name type="synonym">Musa malaccensis</name>
    <dbReference type="NCBI Taxonomy" id="214687"/>
    <lineage>
        <taxon>Eukaryota</taxon>
        <taxon>Viridiplantae</taxon>
        <taxon>Streptophyta</taxon>
        <taxon>Embryophyta</taxon>
        <taxon>Tracheophyta</taxon>
        <taxon>Spermatophyta</taxon>
        <taxon>Magnoliopsida</taxon>
        <taxon>Liliopsida</taxon>
        <taxon>Zingiberales</taxon>
        <taxon>Musaceae</taxon>
        <taxon>Musa</taxon>
    </lineage>
</organism>
<comment type="similarity">
    <text evidence="2">Belongs to the PC-esterase family. TBL subfamily.</text>
</comment>
<evidence type="ECO:0000259" key="10">
    <source>
        <dbReference type="Pfam" id="PF13839"/>
    </source>
</evidence>
<reference evidence="12" key="1">
    <citation type="submission" date="2021-05" db="UniProtKB">
        <authorList>
            <consortium name="EnsemblPlants"/>
        </authorList>
    </citation>
    <scope>IDENTIFICATION</scope>
    <source>
        <strain evidence="12">subsp. malaccensis</strain>
    </source>
</reference>
<evidence type="ECO:0000256" key="6">
    <source>
        <dbReference type="ARBA" id="ARBA00023034"/>
    </source>
</evidence>
<evidence type="ECO:0000256" key="5">
    <source>
        <dbReference type="ARBA" id="ARBA00022989"/>
    </source>
</evidence>
<protein>
    <recommendedName>
        <fullName evidence="14">Trichome birefringence-like N-terminal domain-containing protein</fullName>
    </recommendedName>
</protein>
<evidence type="ECO:0000256" key="8">
    <source>
        <dbReference type="SAM" id="MobiDB-lite"/>
    </source>
</evidence>
<evidence type="ECO:0000313" key="12">
    <source>
        <dbReference type="EnsemblPlants" id="Ma07_p21550.1"/>
    </source>
</evidence>
<evidence type="ECO:0000256" key="3">
    <source>
        <dbReference type="ARBA" id="ARBA00022692"/>
    </source>
</evidence>
<dbReference type="Gramene" id="Ma07_t21550.1">
    <property type="protein sequence ID" value="Ma07_p21550.1"/>
    <property type="gene ID" value="Ma07_g21550"/>
</dbReference>
<evidence type="ECO:0000256" key="7">
    <source>
        <dbReference type="ARBA" id="ARBA00023136"/>
    </source>
</evidence>
<feature type="domain" description="Trichome birefringence-like N-terminal" evidence="11">
    <location>
        <begin position="53"/>
        <end position="106"/>
    </location>
</feature>
<feature type="domain" description="Trichome birefringence-like C-terminal" evidence="10">
    <location>
        <begin position="601"/>
        <end position="887"/>
    </location>
</feature>
<dbReference type="AlphaFoldDB" id="A0A804JY88"/>
<keyword evidence="3 9" id="KW-0812">Transmembrane</keyword>
<dbReference type="Pfam" id="PF14416">
    <property type="entry name" value="PMR5N"/>
    <property type="match status" value="2"/>
</dbReference>
<proteinExistence type="inferred from homology"/>
<dbReference type="GO" id="GO:0000139">
    <property type="term" value="C:Golgi membrane"/>
    <property type="evidence" value="ECO:0007669"/>
    <property type="project" value="UniProtKB-SubCell"/>
</dbReference>
<dbReference type="GO" id="GO:0016413">
    <property type="term" value="F:O-acetyltransferase activity"/>
    <property type="evidence" value="ECO:0000318"/>
    <property type="project" value="GO_Central"/>
</dbReference>
<dbReference type="InterPro" id="IPR026057">
    <property type="entry name" value="TBL_C"/>
</dbReference>
<dbReference type="InterPro" id="IPR025846">
    <property type="entry name" value="TBL_N"/>
</dbReference>
<evidence type="ECO:0000256" key="4">
    <source>
        <dbReference type="ARBA" id="ARBA00022968"/>
    </source>
</evidence>
<dbReference type="InParanoid" id="A0A804JY88"/>
<dbReference type="PANTHER" id="PTHR32285:SF148">
    <property type="entry name" value="OS01G0653100 PROTEIN"/>
    <property type="match status" value="1"/>
</dbReference>
<evidence type="ECO:0000256" key="9">
    <source>
        <dbReference type="SAM" id="Phobius"/>
    </source>
</evidence>
<accession>A0A804JY88</accession>
<dbReference type="GO" id="GO:1990538">
    <property type="term" value="F:xylan O-acetyltransferase activity"/>
    <property type="evidence" value="ECO:0007669"/>
    <property type="project" value="UniProtKB-ARBA"/>
</dbReference>
<evidence type="ECO:0000259" key="11">
    <source>
        <dbReference type="Pfam" id="PF14416"/>
    </source>
</evidence>
<evidence type="ECO:0000256" key="1">
    <source>
        <dbReference type="ARBA" id="ARBA00004323"/>
    </source>
</evidence>
<keyword evidence="4" id="KW-0735">Signal-anchor</keyword>
<evidence type="ECO:0008006" key="14">
    <source>
        <dbReference type="Google" id="ProtNLM"/>
    </source>
</evidence>
<feature type="compositionally biased region" description="Low complexity" evidence="8">
    <location>
        <begin position="516"/>
        <end position="528"/>
    </location>
</feature>
<dbReference type="Pfam" id="PF13839">
    <property type="entry name" value="PC-Esterase"/>
    <property type="match status" value="2"/>
</dbReference>
<name>A0A804JY88_MUSAM</name>
<dbReference type="InterPro" id="IPR029962">
    <property type="entry name" value="TBL"/>
</dbReference>
<dbReference type="OMA" id="WSKACIS"/>
<comment type="subcellular location">
    <subcellularLocation>
        <location evidence="1">Golgi apparatus membrane</location>
        <topology evidence="1">Single-pass type II membrane protein</topology>
    </subcellularLocation>
</comment>